<dbReference type="EMBL" id="JAGFNK010000033">
    <property type="protein sequence ID" value="KAI9510812.1"/>
    <property type="molecule type" value="Genomic_DNA"/>
</dbReference>
<gene>
    <name evidence="1" type="ORF">F5148DRAFT_1175967</name>
</gene>
<dbReference type="Proteomes" id="UP001207468">
    <property type="component" value="Unassembled WGS sequence"/>
</dbReference>
<proteinExistence type="predicted"/>
<accession>A0ACC0UIZ5</accession>
<organism evidence="1 2">
    <name type="scientific">Russula earlei</name>
    <dbReference type="NCBI Taxonomy" id="71964"/>
    <lineage>
        <taxon>Eukaryota</taxon>
        <taxon>Fungi</taxon>
        <taxon>Dikarya</taxon>
        <taxon>Basidiomycota</taxon>
        <taxon>Agaricomycotina</taxon>
        <taxon>Agaricomycetes</taxon>
        <taxon>Russulales</taxon>
        <taxon>Russulaceae</taxon>
        <taxon>Russula</taxon>
    </lineage>
</organism>
<evidence type="ECO:0000313" key="1">
    <source>
        <dbReference type="EMBL" id="KAI9510812.1"/>
    </source>
</evidence>
<reference evidence="1" key="1">
    <citation type="submission" date="2021-03" db="EMBL/GenBank/DDBJ databases">
        <title>Evolutionary priming and transition to the ectomycorrhizal habit in an iconic lineage of mushroom-forming fungi: is preadaptation a requirement?</title>
        <authorList>
            <consortium name="DOE Joint Genome Institute"/>
            <person name="Looney B.P."/>
            <person name="Miyauchi S."/>
            <person name="Morin E."/>
            <person name="Drula E."/>
            <person name="Courty P.E."/>
            <person name="Chicoki N."/>
            <person name="Fauchery L."/>
            <person name="Kohler A."/>
            <person name="Kuo A."/>
            <person name="LaButti K."/>
            <person name="Pangilinan J."/>
            <person name="Lipzen A."/>
            <person name="Riley R."/>
            <person name="Andreopoulos W."/>
            <person name="He G."/>
            <person name="Johnson J."/>
            <person name="Barry K.W."/>
            <person name="Grigoriev I.V."/>
            <person name="Nagy L."/>
            <person name="Hibbett D."/>
            <person name="Henrissat B."/>
            <person name="Matheny P.B."/>
            <person name="Labbe J."/>
            <person name="Martin A.F."/>
        </authorList>
    </citation>
    <scope>NUCLEOTIDE SEQUENCE</scope>
    <source>
        <strain evidence="1">BPL698</strain>
    </source>
</reference>
<protein>
    <submittedName>
        <fullName evidence="1">Uncharacterized protein</fullName>
    </submittedName>
</protein>
<sequence length="163" mass="18311">MVHFRINHAAMRGIGQCVVAAGVAVIWEMTPGLGGQMVIYSQARHHVLGLRLYWRCICSITHVLPFDKRYHDIGHCMAPVLSTTPATEARLPANWTGHDFEIASHRACQTTTRAPYPKAKQYRTALARLLLHDDKQVCPSFRWPLDLDDSCARSFHGCATLEC</sequence>
<keyword evidence="2" id="KW-1185">Reference proteome</keyword>
<comment type="caution">
    <text evidence="1">The sequence shown here is derived from an EMBL/GenBank/DDBJ whole genome shotgun (WGS) entry which is preliminary data.</text>
</comment>
<name>A0ACC0UIZ5_9AGAM</name>
<evidence type="ECO:0000313" key="2">
    <source>
        <dbReference type="Proteomes" id="UP001207468"/>
    </source>
</evidence>